<sequence length="969" mass="107858">ITASWGWDLIGGPGCIFRPENITYSDTTRKFLDGSLFEYSRSVGSYYPMDKMKPGYGYWLFALSDLGYSMNCGSYGGKTTSSLGDTLTGELLLEVRGRSEGNILRFASLKEANDWIDDNDVLAAPEGPWFNPDSDFSAKFWYESPVRTGMTRSVVFNLPGEYDYSNLYITGSDSATIEVSSDSLDDSVLVHLIGYERGWDIVNDDSFGVSPGRFRVRQIDLTSAVSGPWVYTSQYKDDYWLLDNVILPQQYLEQKYAGVGEDYMFLTTPLAMDEDGVAYLKISGGGKSYPYYDHFNLVAIDIPAKGNFIPALCGDKLSVFDGDSALPLKLVVDDNGDTITEVLQNDDDWTYVDTGSGSIEIWVDESLYTSGHLYLVFSPPPAPKGGNYSEIVVSYYDYTKKNWVKTGSVLGRIERFPVVEDVYYTSSGEDLRVKLEWNRGIRFDGIYVFRSAVDTAETVKTELISASHSRYGDMKGGLKWKGSLVGVFAGDDLVLGYKVSDKVPKDYVRYWVLESAGDSGVVGSDSFWAKIDTGANEVVIYRRGSSTVIESAWVCIDDGDTGVCGYTNASGVYYSPIDLDYTQDIYVSKFGFRPLKVQHVDYISGNEVWVYDVELLGDAFVGAGDTLIISAGTQVRTASNSDISTNQDDFNDNRVEIVVKGGHIEVEGTDDNPVVLAPKPGSSYTFQWEGVYCRDGGTANIENAIFKKSYMAVLGNNQPGRITVKDSRIEDLGLIFINYSQVDSADRVFLAESCYVGNRVDVKYCGDSCVVRACTLNGGYYEGATIQSSEYGMPRYENCHIEGNRWRCVRLLNYGSAEFKDCEFDGHRLYTSQQYFYVTSNAALYLDNSRVDASDGRTINYGIKDFGDTIFIKSRWTTFDHYNTCVQTDNSADFGTLSDPGHNCFLDDDGYVIVNDGSDTIPAEWNYYDTLLFKGSVEHDSVDTVCHPDSTLRRRIVEDNKPTLPKGFA</sequence>
<comment type="caution">
    <text evidence="2">The sequence shown here is derived from an EMBL/GenBank/DDBJ whole genome shotgun (WGS) entry which is preliminary data.</text>
</comment>
<feature type="domain" description="Right handed beta helix" evidence="1">
    <location>
        <begin position="687"/>
        <end position="824"/>
    </location>
</feature>
<dbReference type="Pfam" id="PF13229">
    <property type="entry name" value="Beta_helix"/>
    <property type="match status" value="1"/>
</dbReference>
<evidence type="ECO:0000313" key="2">
    <source>
        <dbReference type="EMBL" id="RLG69889.1"/>
    </source>
</evidence>
<protein>
    <recommendedName>
        <fullName evidence="1">Right handed beta helix domain-containing protein</fullName>
    </recommendedName>
</protein>
<feature type="non-terminal residue" evidence="2">
    <location>
        <position position="1"/>
    </location>
</feature>
<dbReference type="AlphaFoldDB" id="A0A497JG93"/>
<accession>A0A497JG93</accession>
<evidence type="ECO:0000259" key="1">
    <source>
        <dbReference type="Pfam" id="PF13229"/>
    </source>
</evidence>
<gene>
    <name evidence="2" type="ORF">DRO04_02690</name>
</gene>
<dbReference type="EMBL" id="QMWP01000099">
    <property type="protein sequence ID" value="RLG69889.1"/>
    <property type="molecule type" value="Genomic_DNA"/>
</dbReference>
<proteinExistence type="predicted"/>
<organism evidence="2 3">
    <name type="scientific">Candidatus Iainarchaeum sp</name>
    <dbReference type="NCBI Taxonomy" id="3101447"/>
    <lineage>
        <taxon>Archaea</taxon>
        <taxon>Candidatus Iainarchaeota</taxon>
        <taxon>Candidatus Iainarchaeia</taxon>
        <taxon>Candidatus Iainarchaeales</taxon>
        <taxon>Candidatus Iainarchaeaceae</taxon>
        <taxon>Candidatus Iainarchaeum</taxon>
    </lineage>
</organism>
<evidence type="ECO:0000313" key="3">
    <source>
        <dbReference type="Proteomes" id="UP000278031"/>
    </source>
</evidence>
<reference evidence="2 3" key="1">
    <citation type="submission" date="2018-06" db="EMBL/GenBank/DDBJ databases">
        <title>Extensive metabolic versatility and redundancy in microbially diverse, dynamic hydrothermal sediments.</title>
        <authorList>
            <person name="Dombrowski N."/>
            <person name="Teske A."/>
            <person name="Baker B.J."/>
        </authorList>
    </citation>
    <scope>NUCLEOTIDE SEQUENCE [LARGE SCALE GENOMIC DNA]</scope>
    <source>
        <strain evidence="2">B51_G17</strain>
    </source>
</reference>
<dbReference type="InterPro" id="IPR039448">
    <property type="entry name" value="Beta_helix"/>
</dbReference>
<dbReference type="Proteomes" id="UP000278031">
    <property type="component" value="Unassembled WGS sequence"/>
</dbReference>
<feature type="non-terminal residue" evidence="2">
    <location>
        <position position="969"/>
    </location>
</feature>
<name>A0A497JG93_9ARCH</name>